<accession>A0A0N5C999</accession>
<comment type="similarity">
    <text evidence="2">Belongs to the nematode transthyretin-like family.</text>
</comment>
<keyword evidence="3" id="KW-0964">Secreted</keyword>
<keyword evidence="5" id="KW-1185">Reference proteome</keyword>
<comment type="subcellular location">
    <subcellularLocation>
        <location evidence="1">Secreted</location>
    </subcellularLocation>
</comment>
<dbReference type="WBParaSite" id="SPAL_0001448200.1">
    <property type="protein sequence ID" value="SPAL_0001448200.1"/>
    <property type="gene ID" value="SPAL_0001448200"/>
</dbReference>
<evidence type="ECO:0000313" key="5">
    <source>
        <dbReference type="Proteomes" id="UP000046392"/>
    </source>
</evidence>
<dbReference type="GO" id="GO:0005576">
    <property type="term" value="C:extracellular region"/>
    <property type="evidence" value="ECO:0007669"/>
    <property type="project" value="UniProtKB-SubCell"/>
</dbReference>
<dbReference type="Gene3D" id="2.60.40.3330">
    <property type="match status" value="1"/>
</dbReference>
<dbReference type="Proteomes" id="UP000046392">
    <property type="component" value="Unplaced"/>
</dbReference>
<proteinExistence type="inferred from homology"/>
<dbReference type="InterPro" id="IPR038479">
    <property type="entry name" value="Transthyretin-like_sf"/>
</dbReference>
<evidence type="ECO:0000256" key="4">
    <source>
        <dbReference type="ARBA" id="ARBA00022729"/>
    </source>
</evidence>
<dbReference type="GO" id="GO:0009986">
    <property type="term" value="C:cell surface"/>
    <property type="evidence" value="ECO:0007669"/>
    <property type="project" value="InterPro"/>
</dbReference>
<organism evidence="5 6">
    <name type="scientific">Strongyloides papillosus</name>
    <name type="common">Intestinal threadworm</name>
    <dbReference type="NCBI Taxonomy" id="174720"/>
    <lineage>
        <taxon>Eukaryota</taxon>
        <taxon>Metazoa</taxon>
        <taxon>Ecdysozoa</taxon>
        <taxon>Nematoda</taxon>
        <taxon>Chromadorea</taxon>
        <taxon>Rhabditida</taxon>
        <taxon>Tylenchina</taxon>
        <taxon>Panagrolaimomorpha</taxon>
        <taxon>Strongyloidoidea</taxon>
        <taxon>Strongyloididae</taxon>
        <taxon>Strongyloides</taxon>
    </lineage>
</organism>
<dbReference type="AlphaFoldDB" id="A0A0N5C999"/>
<dbReference type="Pfam" id="PF01060">
    <property type="entry name" value="TTR-52"/>
    <property type="match status" value="1"/>
</dbReference>
<protein>
    <submittedName>
        <fullName evidence="6">Transthyretin-like family protein</fullName>
    </submittedName>
</protein>
<evidence type="ECO:0000256" key="1">
    <source>
        <dbReference type="ARBA" id="ARBA00004613"/>
    </source>
</evidence>
<evidence type="ECO:0000256" key="2">
    <source>
        <dbReference type="ARBA" id="ARBA00010112"/>
    </source>
</evidence>
<sequence length="136" mass="15386">MRGLVPTKVLGKFTCHGAPEKNVQVVILVRNIWGKQTAISTVRTGLNGLLLMSIPDATFKSKEVLLRIGHHCGDPTPGCQMIFTRPLPSKDRNNRRTSYRRYYQLGNTELGRVPFSQTKVCSNGPRRKMSLLNRRH</sequence>
<keyword evidence="4" id="KW-0732">Signal</keyword>
<evidence type="ECO:0000256" key="3">
    <source>
        <dbReference type="ARBA" id="ARBA00022525"/>
    </source>
</evidence>
<name>A0A0N5C999_STREA</name>
<reference evidence="6" key="1">
    <citation type="submission" date="2017-02" db="UniProtKB">
        <authorList>
            <consortium name="WormBaseParasite"/>
        </authorList>
    </citation>
    <scope>IDENTIFICATION</scope>
</reference>
<dbReference type="InterPro" id="IPR001534">
    <property type="entry name" value="Transthyretin-like"/>
</dbReference>
<evidence type="ECO:0000313" key="6">
    <source>
        <dbReference type="WBParaSite" id="SPAL_0001448200.1"/>
    </source>
</evidence>